<dbReference type="Pfam" id="PF00557">
    <property type="entry name" value="Peptidase_M24"/>
    <property type="match status" value="1"/>
</dbReference>
<accession>A0AA35G9B6</accession>
<name>A0AA35G9B6_9FIRM</name>
<dbReference type="SUPFAM" id="SSF55920">
    <property type="entry name" value="Creatinase/aminopeptidase"/>
    <property type="match status" value="1"/>
</dbReference>
<gene>
    <name evidence="3" type="ORF">caldi_12140</name>
</gene>
<evidence type="ECO:0000313" key="4">
    <source>
        <dbReference type="Proteomes" id="UP001163687"/>
    </source>
</evidence>
<dbReference type="SUPFAM" id="SSF53092">
    <property type="entry name" value="Creatinase/prolidase N-terminal domain"/>
    <property type="match status" value="1"/>
</dbReference>
<dbReference type="InterPro" id="IPR000994">
    <property type="entry name" value="Pept_M24"/>
</dbReference>
<dbReference type="InterPro" id="IPR029149">
    <property type="entry name" value="Creatin/AminoP/Spt16_N"/>
</dbReference>
<dbReference type="InterPro" id="IPR036005">
    <property type="entry name" value="Creatinase/aminopeptidase-like"/>
</dbReference>
<feature type="domain" description="Creatinase N-terminal" evidence="2">
    <location>
        <begin position="7"/>
        <end position="154"/>
    </location>
</feature>
<dbReference type="GO" id="GO:0004177">
    <property type="term" value="F:aminopeptidase activity"/>
    <property type="evidence" value="ECO:0007669"/>
    <property type="project" value="UniProtKB-ARBA"/>
</dbReference>
<dbReference type="RefSeq" id="WP_264844189.1">
    <property type="nucleotide sequence ID" value="NZ_AP025628.1"/>
</dbReference>
<dbReference type="EMBL" id="AP025628">
    <property type="protein sequence ID" value="BDG60124.1"/>
    <property type="molecule type" value="Genomic_DNA"/>
</dbReference>
<dbReference type="Gene3D" id="3.90.230.10">
    <property type="entry name" value="Creatinase/methionine aminopeptidase superfamily"/>
    <property type="match status" value="1"/>
</dbReference>
<dbReference type="GO" id="GO:0008235">
    <property type="term" value="F:metalloexopeptidase activity"/>
    <property type="evidence" value="ECO:0007669"/>
    <property type="project" value="UniProtKB-ARBA"/>
</dbReference>
<dbReference type="Gene3D" id="3.40.350.10">
    <property type="entry name" value="Creatinase/prolidase N-terminal domain"/>
    <property type="match status" value="1"/>
</dbReference>
<evidence type="ECO:0000259" key="1">
    <source>
        <dbReference type="Pfam" id="PF00557"/>
    </source>
</evidence>
<protein>
    <submittedName>
        <fullName evidence="3">Peptidase M24</fullName>
    </submittedName>
</protein>
<dbReference type="Pfam" id="PF01321">
    <property type="entry name" value="Creatinase_N"/>
    <property type="match status" value="1"/>
</dbReference>
<dbReference type="PANTHER" id="PTHR46112:SF2">
    <property type="entry name" value="XAA-PRO AMINOPEPTIDASE P-RELATED"/>
    <property type="match status" value="1"/>
</dbReference>
<keyword evidence="4" id="KW-1185">Reference proteome</keyword>
<feature type="domain" description="Peptidase M24" evidence="1">
    <location>
        <begin position="162"/>
        <end position="363"/>
    </location>
</feature>
<organism evidence="3 4">
    <name type="scientific">Caldinitratiruptor microaerophilus</name>
    <dbReference type="NCBI Taxonomy" id="671077"/>
    <lineage>
        <taxon>Bacteria</taxon>
        <taxon>Bacillati</taxon>
        <taxon>Bacillota</taxon>
        <taxon>Clostridia</taxon>
        <taxon>Eubacteriales</taxon>
        <taxon>Symbiobacteriaceae</taxon>
        <taxon>Caldinitratiruptor</taxon>
    </lineage>
</organism>
<dbReference type="InterPro" id="IPR001714">
    <property type="entry name" value="Pept_M24_MAP"/>
</dbReference>
<reference evidence="3" key="1">
    <citation type="submission" date="2022-03" db="EMBL/GenBank/DDBJ databases">
        <title>Complete genome sequence of Caldinitratiruptor microaerophilus.</title>
        <authorList>
            <person name="Mukaiyama R."/>
            <person name="Nishiyama T."/>
            <person name="Ueda K."/>
        </authorList>
    </citation>
    <scope>NUCLEOTIDE SEQUENCE</scope>
    <source>
        <strain evidence="3">JCM 16183</strain>
    </source>
</reference>
<dbReference type="PRINTS" id="PR00599">
    <property type="entry name" value="MAPEPTIDASE"/>
</dbReference>
<evidence type="ECO:0000313" key="3">
    <source>
        <dbReference type="EMBL" id="BDG60124.1"/>
    </source>
</evidence>
<evidence type="ECO:0000259" key="2">
    <source>
        <dbReference type="Pfam" id="PF01321"/>
    </source>
</evidence>
<dbReference type="InterPro" id="IPR000587">
    <property type="entry name" value="Creatinase_N"/>
</dbReference>
<proteinExistence type="predicted"/>
<dbReference type="InterPro" id="IPR050659">
    <property type="entry name" value="Peptidase_M24B"/>
</dbReference>
<dbReference type="PANTHER" id="PTHR46112">
    <property type="entry name" value="AMINOPEPTIDASE"/>
    <property type="match status" value="1"/>
</dbReference>
<dbReference type="KEGG" id="cmic:caldi_12140"/>
<dbReference type="Proteomes" id="UP001163687">
    <property type="component" value="Chromosome"/>
</dbReference>
<sequence length="379" mass="40610">MVRDRQLRAARLLKERRLACAVFADPASTVYLTGYVPPVETGPSPFEGGPPLVVLTADGGALLIVSDIEEPAARGRATVDEVIAYRAYSPSENLPREDGYREALMQALDKARFRGGALGIEGAVPHHATAWVAQVFRGAEFTSVSECLNPIRMVKDSDEVAAIRKAADISVAGQRAVRQLVRPGLSEVELFAAVRGQMEQAFGRRLPVLADLVSGPRSAEVGGAPSSRTVGEGEVVLVDLVPCVDGYWGDTCVTVFLGPAPEAELRQAHRVVVEALQKGIEAVKPGMTASELDAIVRGHVRKFGYDYPHHTGHGVGTTWHEGPRIVAGDRTVLRPGMVIALEPGVYVDGRFGVRVEDLLLVTESGAEVLSHHDKSLIVP</sequence>
<dbReference type="AlphaFoldDB" id="A0AA35G9B6"/>